<dbReference type="PANTHER" id="PTHR36766">
    <property type="entry name" value="PLANT BROAD-SPECTRUM MILDEW RESISTANCE PROTEIN RPW8"/>
    <property type="match status" value="1"/>
</dbReference>
<dbReference type="Pfam" id="PF23559">
    <property type="entry name" value="WHD_DRP"/>
    <property type="match status" value="1"/>
</dbReference>
<evidence type="ECO:0000256" key="2">
    <source>
        <dbReference type="ARBA" id="ARBA00022741"/>
    </source>
</evidence>
<dbReference type="GO" id="GO:0006952">
    <property type="term" value="P:defense response"/>
    <property type="evidence" value="ECO:0007669"/>
    <property type="project" value="UniProtKB-KW"/>
</dbReference>
<dbReference type="Pfam" id="PF00931">
    <property type="entry name" value="NB-ARC"/>
    <property type="match status" value="1"/>
</dbReference>
<dbReference type="SUPFAM" id="SSF52058">
    <property type="entry name" value="L domain-like"/>
    <property type="match status" value="1"/>
</dbReference>
<dbReference type="InterPro" id="IPR038005">
    <property type="entry name" value="RX-like_CC"/>
</dbReference>
<keyword evidence="9" id="KW-1185">Reference proteome</keyword>
<evidence type="ECO:0000313" key="9">
    <source>
        <dbReference type="Proteomes" id="UP000289738"/>
    </source>
</evidence>
<dbReference type="GO" id="GO:0005524">
    <property type="term" value="F:ATP binding"/>
    <property type="evidence" value="ECO:0007669"/>
    <property type="project" value="UniProtKB-KW"/>
</dbReference>
<gene>
    <name evidence="8" type="ORF">Ahy_A06g026765</name>
</gene>
<evidence type="ECO:0000259" key="7">
    <source>
        <dbReference type="Pfam" id="PF23559"/>
    </source>
</evidence>
<protein>
    <recommendedName>
        <fullName evidence="10">Disease resistance protein</fullName>
    </recommendedName>
</protein>
<dbReference type="Proteomes" id="UP000289738">
    <property type="component" value="Chromosome A06"/>
</dbReference>
<dbReference type="InterPro" id="IPR032675">
    <property type="entry name" value="LRR_dom_sf"/>
</dbReference>
<dbReference type="Gene3D" id="3.40.50.300">
    <property type="entry name" value="P-loop containing nucleotide triphosphate hydrolases"/>
    <property type="match status" value="1"/>
</dbReference>
<feature type="domain" description="Disease resistance protein winged helix" evidence="7">
    <location>
        <begin position="440"/>
        <end position="510"/>
    </location>
</feature>
<dbReference type="STRING" id="3818.A0A445CLH8"/>
<organism evidence="8 9">
    <name type="scientific">Arachis hypogaea</name>
    <name type="common">Peanut</name>
    <dbReference type="NCBI Taxonomy" id="3818"/>
    <lineage>
        <taxon>Eukaryota</taxon>
        <taxon>Viridiplantae</taxon>
        <taxon>Streptophyta</taxon>
        <taxon>Embryophyta</taxon>
        <taxon>Tracheophyta</taxon>
        <taxon>Spermatophyta</taxon>
        <taxon>Magnoliopsida</taxon>
        <taxon>eudicotyledons</taxon>
        <taxon>Gunneridae</taxon>
        <taxon>Pentapetalae</taxon>
        <taxon>rosids</taxon>
        <taxon>fabids</taxon>
        <taxon>Fabales</taxon>
        <taxon>Fabaceae</taxon>
        <taxon>Papilionoideae</taxon>
        <taxon>50 kb inversion clade</taxon>
        <taxon>dalbergioids sensu lato</taxon>
        <taxon>Dalbergieae</taxon>
        <taxon>Pterocarpus clade</taxon>
        <taxon>Arachis</taxon>
    </lineage>
</organism>
<dbReference type="Gene3D" id="1.20.5.4130">
    <property type="match status" value="1"/>
</dbReference>
<dbReference type="InterPro" id="IPR027417">
    <property type="entry name" value="P-loop_NTPase"/>
</dbReference>
<dbReference type="InterPro" id="IPR036388">
    <property type="entry name" value="WH-like_DNA-bd_sf"/>
</dbReference>
<reference evidence="8 9" key="1">
    <citation type="submission" date="2019-01" db="EMBL/GenBank/DDBJ databases">
        <title>Sequencing of cultivated peanut Arachis hypogaea provides insights into genome evolution and oil improvement.</title>
        <authorList>
            <person name="Chen X."/>
        </authorList>
    </citation>
    <scope>NUCLEOTIDE SEQUENCE [LARGE SCALE GENOMIC DNA]</scope>
    <source>
        <strain evidence="9">cv. Fuhuasheng</strain>
        <tissue evidence="8">Leaves</tissue>
    </source>
</reference>
<dbReference type="EMBL" id="SDMP01000006">
    <property type="protein sequence ID" value="RYR51790.1"/>
    <property type="molecule type" value="Genomic_DNA"/>
</dbReference>
<evidence type="ECO:0008006" key="10">
    <source>
        <dbReference type="Google" id="ProtNLM"/>
    </source>
</evidence>
<accession>A0A445CLH8</accession>
<dbReference type="PRINTS" id="PR00364">
    <property type="entry name" value="DISEASERSIST"/>
</dbReference>
<evidence type="ECO:0000313" key="8">
    <source>
        <dbReference type="EMBL" id="RYR51790.1"/>
    </source>
</evidence>
<feature type="domain" description="Disease resistance N-terminal" evidence="6">
    <location>
        <begin position="11"/>
        <end position="99"/>
    </location>
</feature>
<dbReference type="CDD" id="cd14798">
    <property type="entry name" value="RX-CC_like"/>
    <property type="match status" value="1"/>
</dbReference>
<evidence type="ECO:0000256" key="4">
    <source>
        <dbReference type="ARBA" id="ARBA00022840"/>
    </source>
</evidence>
<dbReference type="SUPFAM" id="SSF52540">
    <property type="entry name" value="P-loop containing nucleoside triphosphate hydrolases"/>
    <property type="match status" value="1"/>
</dbReference>
<keyword evidence="4" id="KW-0067">ATP-binding</keyword>
<dbReference type="InterPro" id="IPR041118">
    <property type="entry name" value="Rx_N"/>
</dbReference>
<keyword evidence="3" id="KW-0611">Plant defense</keyword>
<evidence type="ECO:0000259" key="5">
    <source>
        <dbReference type="Pfam" id="PF00931"/>
    </source>
</evidence>
<comment type="caution">
    <text evidence="8">The sequence shown here is derived from an EMBL/GenBank/DDBJ whole genome shotgun (WGS) entry which is preliminary data.</text>
</comment>
<sequence>MAESFIFSIAESLTVKLASRAYEEASRVVGVYDDLQELKNSLSYVKAVLLDAEQKQEQSHELQEWLKQIKLIFYDAENVLDQVDCQTLRKQVIRDYGTPKDKVGRFFSSSNPLVFRYKLAHQIKEIKKRLDKVAADRDKFGLQVIDVDRRVVHKREMTYSHVVESDVIGRAHDKKKIIKLLMEPILDNNAGYKHISVIPIVGFGGLGKTTLAKLVFNDKRVTKSFPLKRWVSVSDDFNIKSLILKIINPLSDFASSTGQQNLRDLEIEQLQHRLRNVLEGQKFLLVLDDVWNEDRVKWVELQHLISVGAQGSKVIVTTRSQSIASMMGTVANPYHLKGLSPKDSLRLFVRWAFKEGEEGKYPDLIEIGREILKKCKGVPLAVRTLGSSLFSKHDIQEWESLRDKEIWNLPQKEDDILPALKLSYDEMPSHLRQCFALLSLYPKNHHFNSFGVASLWGAAGLLPLQSKDKTMVDVAHQYLRDFMARSFLHDVSDCGTFYFFGIHDLVHDLAVYVAKDVCQLVNSNTQDISENVLHLSFVENGLPYSSIKTSLQGVRSILFPVNNQGASEAFLDAWVLNCKYLRYLDLSDSTCETLPESIGCSNLETVPKKLRKLISLQRLEITTKQSILPESDIAKLNCLEVLCVQNCVNLESLFFETRLPKLRTLEVGGCASLKSLPLDTHHFPQLETLAISGVGNEDWLHRSEDTNAVLRLKTIVLSEMVTLPHSLQQYASTLQTLVIVGCYELEVLPEWLSNLSSLKFLFMAGCPKLKSLPSDIHRLTSLQVLRIINCTKLYGKYEPQVGECWPMISHIKHTDIRK</sequence>
<evidence type="ECO:0000256" key="1">
    <source>
        <dbReference type="ARBA" id="ARBA00022737"/>
    </source>
</evidence>
<dbReference type="InterPro" id="IPR058922">
    <property type="entry name" value="WHD_DRP"/>
</dbReference>
<evidence type="ECO:0000256" key="3">
    <source>
        <dbReference type="ARBA" id="ARBA00022821"/>
    </source>
</evidence>
<dbReference type="GO" id="GO:0051707">
    <property type="term" value="P:response to other organism"/>
    <property type="evidence" value="ECO:0007669"/>
    <property type="project" value="UniProtKB-ARBA"/>
</dbReference>
<proteinExistence type="predicted"/>
<feature type="domain" description="NB-ARC" evidence="5">
    <location>
        <begin position="178"/>
        <end position="355"/>
    </location>
</feature>
<dbReference type="FunFam" id="3.40.50.300:FF:001091">
    <property type="entry name" value="Probable disease resistance protein At1g61300"/>
    <property type="match status" value="1"/>
</dbReference>
<dbReference type="GO" id="GO:0043531">
    <property type="term" value="F:ADP binding"/>
    <property type="evidence" value="ECO:0007669"/>
    <property type="project" value="InterPro"/>
</dbReference>
<keyword evidence="1" id="KW-0677">Repeat</keyword>
<evidence type="ECO:0000259" key="6">
    <source>
        <dbReference type="Pfam" id="PF18052"/>
    </source>
</evidence>
<dbReference type="InterPro" id="IPR042197">
    <property type="entry name" value="Apaf_helical"/>
</dbReference>
<dbReference type="AlphaFoldDB" id="A0A445CLH8"/>
<dbReference type="Gene3D" id="3.80.10.10">
    <property type="entry name" value="Ribonuclease Inhibitor"/>
    <property type="match status" value="2"/>
</dbReference>
<dbReference type="Pfam" id="PF18052">
    <property type="entry name" value="Rx_N"/>
    <property type="match status" value="1"/>
</dbReference>
<dbReference type="Gene3D" id="1.10.10.10">
    <property type="entry name" value="Winged helix-like DNA-binding domain superfamily/Winged helix DNA-binding domain"/>
    <property type="match status" value="1"/>
</dbReference>
<keyword evidence="2" id="KW-0547">Nucleotide-binding</keyword>
<dbReference type="InterPro" id="IPR002182">
    <property type="entry name" value="NB-ARC"/>
</dbReference>
<dbReference type="Gene3D" id="1.10.8.430">
    <property type="entry name" value="Helical domain of apoptotic protease-activating factors"/>
    <property type="match status" value="1"/>
</dbReference>
<dbReference type="PANTHER" id="PTHR36766:SF61">
    <property type="entry name" value="NB-ARC DOMAIN DISEASE RESISTANCE PROTEIN"/>
    <property type="match status" value="1"/>
</dbReference>
<name>A0A445CLH8_ARAHY</name>